<reference evidence="8 9" key="1">
    <citation type="submission" date="2015-11" db="EMBL/GenBank/DDBJ databases">
        <title>Expanding the genomic diversity of Burkholderia species for the development of highly accurate diagnostics.</title>
        <authorList>
            <person name="Sahl J."/>
            <person name="Keim P."/>
            <person name="Wagner D."/>
        </authorList>
    </citation>
    <scope>NUCLEOTIDE SEQUENCE [LARGE SCALE GENOMIC DNA]</scope>
    <source>
        <strain evidence="8 9">TSV85</strain>
    </source>
</reference>
<dbReference type="GO" id="GO:0005829">
    <property type="term" value="C:cytosol"/>
    <property type="evidence" value="ECO:0007669"/>
    <property type="project" value="TreeGrafter"/>
</dbReference>
<dbReference type="InterPro" id="IPR006027">
    <property type="entry name" value="NusB_RsmB_TIM44"/>
</dbReference>
<evidence type="ECO:0000256" key="2">
    <source>
        <dbReference type="ARBA" id="ARBA00022814"/>
    </source>
</evidence>
<dbReference type="Pfam" id="PF01029">
    <property type="entry name" value="NusB"/>
    <property type="match status" value="1"/>
</dbReference>
<dbReference type="Proteomes" id="UP000062788">
    <property type="component" value="Unassembled WGS sequence"/>
</dbReference>
<dbReference type="InterPro" id="IPR035926">
    <property type="entry name" value="NusB-like_sf"/>
</dbReference>
<evidence type="ECO:0000256" key="3">
    <source>
        <dbReference type="ARBA" id="ARBA00022884"/>
    </source>
</evidence>
<feature type="domain" description="NusB/RsmB/TIM44" evidence="7">
    <location>
        <begin position="7"/>
        <end position="131"/>
    </location>
</feature>
<sequence length="146" mass="16239">MKKSARRQSRELATQGLYQWLLSNAAPGEIDAQLRGALGYDKADKTLLDTLLHGVIREHAALSDALSPNLDRPIDQLSPVERAVLLIATYELTHQIETPYRVIINEAVELTKTFGGSDGYRYVNGVLDKLAVKLRPTETQARRDPS</sequence>
<dbReference type="GO" id="GO:0006353">
    <property type="term" value="P:DNA-templated transcription termination"/>
    <property type="evidence" value="ECO:0007669"/>
    <property type="project" value="UniProtKB-UniRule"/>
</dbReference>
<dbReference type="AlphaFoldDB" id="A0A103DWX9"/>
<evidence type="ECO:0000313" key="8">
    <source>
        <dbReference type="EMBL" id="KVE24238.1"/>
    </source>
</evidence>
<protein>
    <recommendedName>
        <fullName evidence="6">Transcription antitermination protein NusB</fullName>
    </recommendedName>
    <alternativeName>
        <fullName evidence="6">Antitermination factor NusB</fullName>
    </alternativeName>
</protein>
<evidence type="ECO:0000256" key="4">
    <source>
        <dbReference type="ARBA" id="ARBA00023015"/>
    </source>
</evidence>
<evidence type="ECO:0000259" key="7">
    <source>
        <dbReference type="Pfam" id="PF01029"/>
    </source>
</evidence>
<comment type="similarity">
    <text evidence="1 6">Belongs to the NusB family.</text>
</comment>
<keyword evidence="2 6" id="KW-0889">Transcription antitermination</keyword>
<dbReference type="OrthoDB" id="9789556at2"/>
<dbReference type="HAMAP" id="MF_00073">
    <property type="entry name" value="NusB"/>
    <property type="match status" value="1"/>
</dbReference>
<keyword evidence="5 6" id="KW-0804">Transcription</keyword>
<dbReference type="PANTHER" id="PTHR11078">
    <property type="entry name" value="N UTILIZATION SUBSTANCE PROTEIN B-RELATED"/>
    <property type="match status" value="1"/>
</dbReference>
<comment type="caution">
    <text evidence="8">The sequence shown here is derived from an EMBL/GenBank/DDBJ whole genome shotgun (WGS) entry which is preliminary data.</text>
</comment>
<comment type="function">
    <text evidence="6">Involved in transcription antitermination. Required for transcription of ribosomal RNA (rRNA) genes. Binds specifically to the boxA antiterminator sequence of the ribosomal RNA (rrn) operons.</text>
</comment>
<keyword evidence="3 6" id="KW-0694">RNA-binding</keyword>
<accession>A0A103DWX9</accession>
<dbReference type="GO" id="GO:0003723">
    <property type="term" value="F:RNA binding"/>
    <property type="evidence" value="ECO:0007669"/>
    <property type="project" value="UniProtKB-UniRule"/>
</dbReference>
<gene>
    <name evidence="6" type="primary">nusB</name>
    <name evidence="8" type="ORF">WS67_01365</name>
</gene>
<dbReference type="GO" id="GO:0031564">
    <property type="term" value="P:transcription antitermination"/>
    <property type="evidence" value="ECO:0007669"/>
    <property type="project" value="UniProtKB-KW"/>
</dbReference>
<dbReference type="Gene3D" id="1.10.940.10">
    <property type="entry name" value="NusB-like"/>
    <property type="match status" value="1"/>
</dbReference>
<dbReference type="SUPFAM" id="SSF48013">
    <property type="entry name" value="NusB-like"/>
    <property type="match status" value="1"/>
</dbReference>
<evidence type="ECO:0000256" key="1">
    <source>
        <dbReference type="ARBA" id="ARBA00005952"/>
    </source>
</evidence>
<dbReference type="InterPro" id="IPR011605">
    <property type="entry name" value="NusB_fam"/>
</dbReference>
<evidence type="ECO:0000256" key="5">
    <source>
        <dbReference type="ARBA" id="ARBA00023163"/>
    </source>
</evidence>
<name>A0A103DWX9_9BURK</name>
<dbReference type="RefSeq" id="WP_059519924.1">
    <property type="nucleotide sequence ID" value="NZ_CP013448.1"/>
</dbReference>
<proteinExistence type="inferred from homology"/>
<dbReference type="NCBIfam" id="TIGR01951">
    <property type="entry name" value="nusB"/>
    <property type="match status" value="1"/>
</dbReference>
<keyword evidence="4 6" id="KW-0805">Transcription regulation</keyword>
<keyword evidence="9" id="KW-1185">Reference proteome</keyword>
<evidence type="ECO:0000256" key="6">
    <source>
        <dbReference type="HAMAP-Rule" id="MF_00073"/>
    </source>
</evidence>
<organism evidence="8 9">
    <name type="scientific">Burkholderia singularis</name>
    <dbReference type="NCBI Taxonomy" id="1503053"/>
    <lineage>
        <taxon>Bacteria</taxon>
        <taxon>Pseudomonadati</taxon>
        <taxon>Pseudomonadota</taxon>
        <taxon>Betaproteobacteria</taxon>
        <taxon>Burkholderiales</taxon>
        <taxon>Burkholderiaceae</taxon>
        <taxon>Burkholderia</taxon>
        <taxon>pseudomallei group</taxon>
    </lineage>
</organism>
<dbReference type="PANTHER" id="PTHR11078:SF3">
    <property type="entry name" value="ANTITERMINATION NUSB DOMAIN-CONTAINING PROTEIN"/>
    <property type="match status" value="1"/>
</dbReference>
<dbReference type="EMBL" id="LOWA01000055">
    <property type="protein sequence ID" value="KVE24238.1"/>
    <property type="molecule type" value="Genomic_DNA"/>
</dbReference>
<evidence type="ECO:0000313" key="9">
    <source>
        <dbReference type="Proteomes" id="UP000062788"/>
    </source>
</evidence>